<organism evidence="3 4">
    <name type="scientific">[Clostridium] fimetarium</name>
    <dbReference type="NCBI Taxonomy" id="99656"/>
    <lineage>
        <taxon>Bacteria</taxon>
        <taxon>Bacillati</taxon>
        <taxon>Bacillota</taxon>
        <taxon>Clostridia</taxon>
        <taxon>Lachnospirales</taxon>
        <taxon>Lachnospiraceae</taxon>
    </lineage>
</organism>
<keyword evidence="2" id="KW-0812">Transmembrane</keyword>
<protein>
    <submittedName>
        <fullName evidence="3">Uncharacterized protein</fullName>
    </submittedName>
</protein>
<evidence type="ECO:0000313" key="4">
    <source>
        <dbReference type="Proteomes" id="UP000199701"/>
    </source>
</evidence>
<name>A0A1I0R6J7_9FIRM</name>
<keyword evidence="2" id="KW-0472">Membrane</keyword>
<feature type="compositionally biased region" description="Low complexity" evidence="1">
    <location>
        <begin position="43"/>
        <end position="57"/>
    </location>
</feature>
<gene>
    <name evidence="3" type="ORF">SAMN05421659_11248</name>
</gene>
<evidence type="ECO:0000313" key="3">
    <source>
        <dbReference type="EMBL" id="SEW36043.1"/>
    </source>
</evidence>
<keyword evidence="2" id="KW-1133">Transmembrane helix</keyword>
<dbReference type="EMBL" id="FOJI01000012">
    <property type="protein sequence ID" value="SEW36043.1"/>
    <property type="molecule type" value="Genomic_DNA"/>
</dbReference>
<dbReference type="AlphaFoldDB" id="A0A1I0R6J7"/>
<feature type="transmembrane region" description="Helical" evidence="2">
    <location>
        <begin position="6"/>
        <end position="25"/>
    </location>
</feature>
<dbReference type="STRING" id="99656.SAMN05421659_11248"/>
<sequence>MKKLPIAEVVMGVVLLISIIGFYELQKDNTDNDAQKSTTVSVENNSESGQSLSSSEQAYTPPMREDKSANLDATDIMNYYSKEMYITEEKFLSQQYGNIGDTVFFAASTGSSFNHVPASAEVTNIKITNEISDEYMNLVDKKVNREYKMGSRGWNCFVINHAYMDDVVTKEKAESLSSYVIADVTLTNYSDNDIIITLSSLKMPVIEDNGLMSWYTYSESVNKDYVSRADGSNYVLLEMDKSVDYVGMITSASGTPGISDFTYYHEPDASMAFSESMFYLAKGELKLKILYVITDKELETGKVCFCGGFGTEGGSDSGTRRYRNDGFKIRIN</sequence>
<accession>A0A1I0R6J7</accession>
<reference evidence="3 4" key="1">
    <citation type="submission" date="2016-10" db="EMBL/GenBank/DDBJ databases">
        <authorList>
            <person name="de Groot N.N."/>
        </authorList>
    </citation>
    <scope>NUCLEOTIDE SEQUENCE [LARGE SCALE GENOMIC DNA]</scope>
    <source>
        <strain evidence="3 4">DSM 9179</strain>
    </source>
</reference>
<proteinExistence type="predicted"/>
<dbReference type="RefSeq" id="WP_092455386.1">
    <property type="nucleotide sequence ID" value="NZ_FOJI01000012.1"/>
</dbReference>
<evidence type="ECO:0000256" key="2">
    <source>
        <dbReference type="SAM" id="Phobius"/>
    </source>
</evidence>
<evidence type="ECO:0000256" key="1">
    <source>
        <dbReference type="SAM" id="MobiDB-lite"/>
    </source>
</evidence>
<feature type="region of interest" description="Disordered" evidence="1">
    <location>
        <begin position="32"/>
        <end position="66"/>
    </location>
</feature>
<keyword evidence="4" id="KW-1185">Reference proteome</keyword>
<dbReference type="Proteomes" id="UP000199701">
    <property type="component" value="Unassembled WGS sequence"/>
</dbReference>